<comment type="similarity">
    <text evidence="1">Belongs to the DinB family.</text>
</comment>
<name>A0A428N8T1_9BACI</name>
<dbReference type="Pfam" id="PF05163">
    <property type="entry name" value="DinB"/>
    <property type="match status" value="1"/>
</dbReference>
<dbReference type="InterPro" id="IPR034660">
    <property type="entry name" value="DinB/YfiT-like"/>
</dbReference>
<dbReference type="Gene3D" id="1.20.120.450">
    <property type="entry name" value="dinb family like domain"/>
    <property type="match status" value="1"/>
</dbReference>
<organism evidence="4 5">
    <name type="scientific">Salibacterium salarium</name>
    <dbReference type="NCBI Taxonomy" id="284579"/>
    <lineage>
        <taxon>Bacteria</taxon>
        <taxon>Bacillati</taxon>
        <taxon>Bacillota</taxon>
        <taxon>Bacilli</taxon>
        <taxon>Bacillales</taxon>
        <taxon>Bacillaceae</taxon>
    </lineage>
</organism>
<sequence>MKSDGFIYAADMTNQLAEELPEQLWDKPLIDELGTIRKLFKHMIRVRGVYRSALKTGKVEFPGHLIPEEANISYELRRSTEELALAFEQTNLTTILLYQENIAPVELLHKVIQHEGIHQGQYYIAFQQAGISVPEQWKMDWNM</sequence>
<dbReference type="Proteomes" id="UP000275076">
    <property type="component" value="Unassembled WGS sequence"/>
</dbReference>
<dbReference type="SUPFAM" id="SSF109854">
    <property type="entry name" value="DinB/YfiT-like putative metalloenzymes"/>
    <property type="match status" value="1"/>
</dbReference>
<dbReference type="GO" id="GO:0046872">
    <property type="term" value="F:metal ion binding"/>
    <property type="evidence" value="ECO:0007669"/>
    <property type="project" value="UniProtKB-KW"/>
</dbReference>
<dbReference type="OrthoDB" id="2863248at2"/>
<feature type="binding site" evidence="3">
    <location>
        <position position="42"/>
    </location>
    <ligand>
        <name>a divalent metal cation</name>
        <dbReference type="ChEBI" id="CHEBI:60240"/>
    </ligand>
</feature>
<proteinExistence type="inferred from homology"/>
<protein>
    <submittedName>
        <fullName evidence="4">DinB family protein</fullName>
    </submittedName>
</protein>
<dbReference type="EMBL" id="RBVX01000002">
    <property type="protein sequence ID" value="RSL34812.1"/>
    <property type="molecule type" value="Genomic_DNA"/>
</dbReference>
<feature type="binding site" evidence="3">
    <location>
        <position position="118"/>
    </location>
    <ligand>
        <name>a divalent metal cation</name>
        <dbReference type="ChEBI" id="CHEBI:60240"/>
    </ligand>
</feature>
<gene>
    <name evidence="4" type="ORF">D7Z54_02945</name>
</gene>
<dbReference type="AlphaFoldDB" id="A0A428N8T1"/>
<feature type="binding site" evidence="3">
    <location>
        <position position="114"/>
    </location>
    <ligand>
        <name>a divalent metal cation</name>
        <dbReference type="ChEBI" id="CHEBI:60240"/>
    </ligand>
</feature>
<dbReference type="InterPro" id="IPR007837">
    <property type="entry name" value="DinB"/>
</dbReference>
<dbReference type="RefSeq" id="WP_125554295.1">
    <property type="nucleotide sequence ID" value="NZ_RBVX01000002.1"/>
</dbReference>
<evidence type="ECO:0000256" key="2">
    <source>
        <dbReference type="ARBA" id="ARBA00022723"/>
    </source>
</evidence>
<evidence type="ECO:0000313" key="5">
    <source>
        <dbReference type="Proteomes" id="UP000275076"/>
    </source>
</evidence>
<evidence type="ECO:0000313" key="4">
    <source>
        <dbReference type="EMBL" id="RSL34812.1"/>
    </source>
</evidence>
<accession>A0A428N8T1</accession>
<reference evidence="4 5" key="1">
    <citation type="submission" date="2018-10" db="EMBL/GenBank/DDBJ databases">
        <title>Draft genome sequence of Bacillus salarius IM0101, isolated from a hypersaline soil in Inner Mongolia, China.</title>
        <authorList>
            <person name="Yamprayoonswat W."/>
            <person name="Boonvisut S."/>
            <person name="Jumpathong W."/>
            <person name="Sittihan S."/>
            <person name="Ruangsuj P."/>
            <person name="Wanthongcharoen S."/>
            <person name="Thongpramul N."/>
            <person name="Pimmason S."/>
            <person name="Yu B."/>
            <person name="Yasawong M."/>
        </authorList>
    </citation>
    <scope>NUCLEOTIDE SEQUENCE [LARGE SCALE GENOMIC DNA]</scope>
    <source>
        <strain evidence="4 5">IM0101</strain>
    </source>
</reference>
<keyword evidence="5" id="KW-1185">Reference proteome</keyword>
<evidence type="ECO:0000256" key="1">
    <source>
        <dbReference type="ARBA" id="ARBA00008635"/>
    </source>
</evidence>
<evidence type="ECO:0000256" key="3">
    <source>
        <dbReference type="PIRSR" id="PIRSR607837-1"/>
    </source>
</evidence>
<keyword evidence="2 3" id="KW-0479">Metal-binding</keyword>
<comment type="caution">
    <text evidence="4">The sequence shown here is derived from an EMBL/GenBank/DDBJ whole genome shotgun (WGS) entry which is preliminary data.</text>
</comment>